<reference evidence="1" key="1">
    <citation type="journal article" date="2019" name="Sci. Rep.">
        <title>Draft genome of Tanacetum cinerariifolium, the natural source of mosquito coil.</title>
        <authorList>
            <person name="Yamashiro T."/>
            <person name="Shiraishi A."/>
            <person name="Satake H."/>
            <person name="Nakayama K."/>
        </authorList>
    </citation>
    <scope>NUCLEOTIDE SEQUENCE</scope>
</reference>
<protein>
    <submittedName>
        <fullName evidence="1">Uncharacterized protein</fullName>
    </submittedName>
</protein>
<organism evidence="1">
    <name type="scientific">Tanacetum cinerariifolium</name>
    <name type="common">Dalmatian daisy</name>
    <name type="synonym">Chrysanthemum cinerariifolium</name>
    <dbReference type="NCBI Taxonomy" id="118510"/>
    <lineage>
        <taxon>Eukaryota</taxon>
        <taxon>Viridiplantae</taxon>
        <taxon>Streptophyta</taxon>
        <taxon>Embryophyta</taxon>
        <taxon>Tracheophyta</taxon>
        <taxon>Spermatophyta</taxon>
        <taxon>Magnoliopsida</taxon>
        <taxon>eudicotyledons</taxon>
        <taxon>Gunneridae</taxon>
        <taxon>Pentapetalae</taxon>
        <taxon>asterids</taxon>
        <taxon>campanulids</taxon>
        <taxon>Asterales</taxon>
        <taxon>Asteraceae</taxon>
        <taxon>Asteroideae</taxon>
        <taxon>Anthemideae</taxon>
        <taxon>Anthemidinae</taxon>
        <taxon>Tanacetum</taxon>
    </lineage>
</organism>
<gene>
    <name evidence="1" type="ORF">Tci_037014</name>
</gene>
<sequence length="187" mass="21221">MGILKCKIQGTDVGTSDEDLYACAKEDCGDHKVIEVYIEHGCIKVDTYYNLKPTISSVEIDEIQEDNDVVTIAHAQNVVNMLFLDMFPYHVGSTGTQRFTKRLFLDTVPREETQDKEPEEIDGVFGSINLSFAKNVTQKDVVDESLNVEDYQLNDMVVDHTVRVDANEYVNHLEVDSSVRVEEIRVK</sequence>
<name>A0A6L2LTB6_TANCI</name>
<dbReference type="EMBL" id="BKCJ010005123">
    <property type="protein sequence ID" value="GEU65036.1"/>
    <property type="molecule type" value="Genomic_DNA"/>
</dbReference>
<dbReference type="AlphaFoldDB" id="A0A6L2LTB6"/>
<accession>A0A6L2LTB6</accession>
<proteinExistence type="predicted"/>
<evidence type="ECO:0000313" key="1">
    <source>
        <dbReference type="EMBL" id="GEU65036.1"/>
    </source>
</evidence>
<comment type="caution">
    <text evidence="1">The sequence shown here is derived from an EMBL/GenBank/DDBJ whole genome shotgun (WGS) entry which is preliminary data.</text>
</comment>